<dbReference type="InterPro" id="IPR050198">
    <property type="entry name" value="Non-receptor_tyrosine_kinases"/>
</dbReference>
<evidence type="ECO:0000313" key="15">
    <source>
        <dbReference type="WBParaSite" id="DME_0001013701-mRNA-1"/>
    </source>
</evidence>
<keyword evidence="7" id="KW-0829">Tyrosine-protein kinase</keyword>
<dbReference type="InterPro" id="IPR001245">
    <property type="entry name" value="Ser-Thr/Tyr_kinase_cat_dom"/>
</dbReference>
<dbReference type="Pfam" id="PF22931">
    <property type="entry name" value="SAM_TNK"/>
    <property type="match status" value="1"/>
</dbReference>
<evidence type="ECO:0000313" key="14">
    <source>
        <dbReference type="Proteomes" id="UP000274756"/>
    </source>
</evidence>
<dbReference type="Gene3D" id="1.10.510.10">
    <property type="entry name" value="Transferase(Phosphotransferase) domain 1"/>
    <property type="match status" value="1"/>
</dbReference>
<protein>
    <recommendedName>
        <fullName evidence="1">non-specific protein-tyrosine kinase</fullName>
        <ecNumber evidence="1">2.7.10.2</ecNumber>
    </recommendedName>
</protein>
<dbReference type="InterPro" id="IPR055175">
    <property type="entry name" value="ACK/TNK-like_SAM"/>
</dbReference>
<accession>A0A0N4UQ66</accession>
<dbReference type="InterPro" id="IPR000095">
    <property type="entry name" value="CRIB_dom"/>
</dbReference>
<dbReference type="GO" id="GO:0004715">
    <property type="term" value="F:non-membrane spanning protein tyrosine kinase activity"/>
    <property type="evidence" value="ECO:0007669"/>
    <property type="project" value="UniProtKB-EC"/>
</dbReference>
<organism evidence="13 15">
    <name type="scientific">Dracunculus medinensis</name>
    <name type="common">Guinea worm</name>
    <dbReference type="NCBI Taxonomy" id="318479"/>
    <lineage>
        <taxon>Eukaryota</taxon>
        <taxon>Metazoa</taxon>
        <taxon>Ecdysozoa</taxon>
        <taxon>Nematoda</taxon>
        <taxon>Chromadorea</taxon>
        <taxon>Rhabditida</taxon>
        <taxon>Spirurina</taxon>
        <taxon>Dracunculoidea</taxon>
        <taxon>Dracunculidae</taxon>
        <taxon>Dracunculus</taxon>
    </lineage>
</organism>
<evidence type="ECO:0000259" key="11">
    <source>
        <dbReference type="PROSITE" id="PS50108"/>
    </source>
</evidence>
<evidence type="ECO:0000256" key="1">
    <source>
        <dbReference type="ARBA" id="ARBA00011903"/>
    </source>
</evidence>
<name>A0A0N4UQ66_DRAME</name>
<dbReference type="PROSITE" id="PS00107">
    <property type="entry name" value="PROTEIN_KINASE_ATP"/>
    <property type="match status" value="1"/>
</dbReference>
<dbReference type="AlphaFoldDB" id="A0A0N4UQ66"/>
<dbReference type="PANTHER" id="PTHR24418">
    <property type="entry name" value="TYROSINE-PROTEIN KINASE"/>
    <property type="match status" value="1"/>
</dbReference>
<dbReference type="OrthoDB" id="4062651at2759"/>
<feature type="domain" description="CRIB" evidence="11">
    <location>
        <begin position="458"/>
        <end position="472"/>
    </location>
</feature>
<dbReference type="PROSITE" id="PS50108">
    <property type="entry name" value="CRIB"/>
    <property type="match status" value="1"/>
</dbReference>
<feature type="domain" description="Protein kinase" evidence="10">
    <location>
        <begin position="80"/>
        <end position="355"/>
    </location>
</feature>
<dbReference type="STRING" id="318479.A0A0N4UQ66"/>
<evidence type="ECO:0000256" key="7">
    <source>
        <dbReference type="ARBA" id="ARBA00023137"/>
    </source>
</evidence>
<keyword evidence="2" id="KW-0728">SH3 domain</keyword>
<dbReference type="InterPro" id="IPR000719">
    <property type="entry name" value="Prot_kinase_dom"/>
</dbReference>
<sequence length="485" mass="54909">MRNVLRLRSANDIIYVDEKDLSSIGMTRPEQKRLKASYLQMYPKETIIDRFKKILGKSDVKKKEYLPDDQEQHVIPVERITLCKELGKGEFGSVFQAAWNNSTGSGIERIQVAVAVKCVPSEKLLAGRSNFLQEAAIMHRMRHECIVRLYGVVLDIKAVMLVSELAPCGSLLSCLQNIALRESLSVDKLFEYALQIATGMEYLSNQRLIHRDLAARNVLVFSINRVKISDFGLSRSLGMSEDYYRSDFSENLKLPIAWCAPESINFLRFTSASDVWSYGVTLFEIFSYGQVPWIGLTGAQVLSAIDYPHQQRLECPDNCPVDIYKLMLQCWTHNPNERPTFSKVVNSLPDLQPQILTTVCSCKDGVIDHLQYNKNETIVVLDKTPPAYPDGYYWRGCVKNGKTGLFRPDETVAKLDAENPSLKYSRDSLLTPPLIADEQHCVEKEKSKGKVKRQKLMISEPQGNLRHMCHIGVDGTCFGSLQVSR</sequence>
<dbReference type="SMART" id="SM00219">
    <property type="entry name" value="TyrKc"/>
    <property type="match status" value="1"/>
</dbReference>
<evidence type="ECO:0000313" key="12">
    <source>
        <dbReference type="EMBL" id="VDN53686.1"/>
    </source>
</evidence>
<dbReference type="PRINTS" id="PR00109">
    <property type="entry name" value="TYRKINASE"/>
</dbReference>
<evidence type="ECO:0000256" key="8">
    <source>
        <dbReference type="ARBA" id="ARBA00047899"/>
    </source>
</evidence>
<dbReference type="Gene3D" id="3.30.200.20">
    <property type="entry name" value="Phosphorylase Kinase, domain 1"/>
    <property type="match status" value="1"/>
</dbReference>
<dbReference type="Proteomes" id="UP000274756">
    <property type="component" value="Unassembled WGS sequence"/>
</dbReference>
<dbReference type="InterPro" id="IPR011009">
    <property type="entry name" value="Kinase-like_dom_sf"/>
</dbReference>
<proteinExistence type="predicted"/>
<evidence type="ECO:0000313" key="13">
    <source>
        <dbReference type="Proteomes" id="UP000038040"/>
    </source>
</evidence>
<evidence type="ECO:0000259" key="10">
    <source>
        <dbReference type="PROSITE" id="PS50011"/>
    </source>
</evidence>
<dbReference type="WBParaSite" id="DME_0001013701-mRNA-1">
    <property type="protein sequence ID" value="DME_0001013701-mRNA-1"/>
    <property type="gene ID" value="DME_0001013701"/>
</dbReference>
<dbReference type="PROSITE" id="PS00109">
    <property type="entry name" value="PROTEIN_KINASE_TYR"/>
    <property type="match status" value="1"/>
</dbReference>
<dbReference type="SUPFAM" id="SSF56112">
    <property type="entry name" value="Protein kinase-like (PK-like)"/>
    <property type="match status" value="1"/>
</dbReference>
<dbReference type="PROSITE" id="PS50011">
    <property type="entry name" value="PROTEIN_KINASE_DOM"/>
    <property type="match status" value="1"/>
</dbReference>
<evidence type="ECO:0000256" key="6">
    <source>
        <dbReference type="ARBA" id="ARBA00022840"/>
    </source>
</evidence>
<dbReference type="GO" id="GO:0004674">
    <property type="term" value="F:protein serine/threonine kinase activity"/>
    <property type="evidence" value="ECO:0007669"/>
    <property type="project" value="UniProtKB-EC"/>
</dbReference>
<dbReference type="GO" id="GO:0005524">
    <property type="term" value="F:ATP binding"/>
    <property type="evidence" value="ECO:0007669"/>
    <property type="project" value="UniProtKB-UniRule"/>
</dbReference>
<evidence type="ECO:0000256" key="9">
    <source>
        <dbReference type="PROSITE-ProRule" id="PRU10141"/>
    </source>
</evidence>
<keyword evidence="4 9" id="KW-0547">Nucleotide-binding</keyword>
<gene>
    <name evidence="12" type="ORF">DME_LOCUS3659</name>
</gene>
<reference evidence="15" key="1">
    <citation type="submission" date="2017-02" db="UniProtKB">
        <authorList>
            <consortium name="WormBaseParasite"/>
        </authorList>
    </citation>
    <scope>IDENTIFICATION</scope>
</reference>
<reference evidence="12 14" key="2">
    <citation type="submission" date="2018-11" db="EMBL/GenBank/DDBJ databases">
        <authorList>
            <consortium name="Pathogen Informatics"/>
        </authorList>
    </citation>
    <scope>NUCLEOTIDE SEQUENCE [LARGE SCALE GENOMIC DNA]</scope>
</reference>
<comment type="catalytic activity">
    <reaction evidence="8">
        <text>L-threonyl-[protein] + ATP = O-phospho-L-threonyl-[protein] + ADP + H(+)</text>
        <dbReference type="Rhea" id="RHEA:46608"/>
        <dbReference type="Rhea" id="RHEA-COMP:11060"/>
        <dbReference type="Rhea" id="RHEA-COMP:11605"/>
        <dbReference type="ChEBI" id="CHEBI:15378"/>
        <dbReference type="ChEBI" id="CHEBI:30013"/>
        <dbReference type="ChEBI" id="CHEBI:30616"/>
        <dbReference type="ChEBI" id="CHEBI:61977"/>
        <dbReference type="ChEBI" id="CHEBI:456216"/>
        <dbReference type="EC" id="2.7.11.1"/>
    </reaction>
</comment>
<keyword evidence="5" id="KW-0418">Kinase</keyword>
<evidence type="ECO:0000256" key="4">
    <source>
        <dbReference type="ARBA" id="ARBA00022741"/>
    </source>
</evidence>
<dbReference type="InterPro" id="IPR017441">
    <property type="entry name" value="Protein_kinase_ATP_BS"/>
</dbReference>
<keyword evidence="6 9" id="KW-0067">ATP-binding</keyword>
<dbReference type="Pfam" id="PF07714">
    <property type="entry name" value="PK_Tyr_Ser-Thr"/>
    <property type="match status" value="1"/>
</dbReference>
<dbReference type="Proteomes" id="UP000038040">
    <property type="component" value="Unplaced"/>
</dbReference>
<dbReference type="InterPro" id="IPR020635">
    <property type="entry name" value="Tyr_kinase_cat_dom"/>
</dbReference>
<keyword evidence="14" id="KW-1185">Reference proteome</keyword>
<keyword evidence="3" id="KW-0808">Transferase</keyword>
<dbReference type="EC" id="2.7.10.2" evidence="1"/>
<feature type="binding site" evidence="9">
    <location>
        <position position="117"/>
    </location>
    <ligand>
        <name>ATP</name>
        <dbReference type="ChEBI" id="CHEBI:30616"/>
    </ligand>
</feature>
<dbReference type="FunFam" id="1.10.510.10:FF:000521">
    <property type="entry name" value="Tyrosine-protein kinase pr2"/>
    <property type="match status" value="1"/>
</dbReference>
<dbReference type="InterPro" id="IPR008266">
    <property type="entry name" value="Tyr_kinase_AS"/>
</dbReference>
<dbReference type="EMBL" id="UYYG01000164">
    <property type="protein sequence ID" value="VDN53686.1"/>
    <property type="molecule type" value="Genomic_DNA"/>
</dbReference>
<evidence type="ECO:0000256" key="2">
    <source>
        <dbReference type="ARBA" id="ARBA00022443"/>
    </source>
</evidence>
<evidence type="ECO:0000256" key="3">
    <source>
        <dbReference type="ARBA" id="ARBA00022679"/>
    </source>
</evidence>
<evidence type="ECO:0000256" key="5">
    <source>
        <dbReference type="ARBA" id="ARBA00022777"/>
    </source>
</evidence>